<sequence length="114" mass="13011">MSTTTRKGHELRFIIMALYLALKMETAFARWGKRYVFDSGGDFSDYFGFWLIAVPPSIIVVLLCYYLCWFCFSRASKRPSTLDTPRSVKSKTEGVQAPCEAIVLISDPRQEPQS</sequence>
<name>A0AAE1B772_9GAST</name>
<feature type="transmembrane region" description="Helical" evidence="1">
    <location>
        <begin position="49"/>
        <end position="72"/>
    </location>
</feature>
<keyword evidence="1" id="KW-1133">Transmembrane helix</keyword>
<keyword evidence="1" id="KW-0472">Membrane</keyword>
<comment type="caution">
    <text evidence="2">The sequence shown here is derived from an EMBL/GenBank/DDBJ whole genome shotgun (WGS) entry which is preliminary data.</text>
</comment>
<evidence type="ECO:0000313" key="2">
    <source>
        <dbReference type="EMBL" id="KAK3800842.1"/>
    </source>
</evidence>
<proteinExistence type="predicted"/>
<dbReference type="Proteomes" id="UP001283361">
    <property type="component" value="Unassembled WGS sequence"/>
</dbReference>
<gene>
    <name evidence="2" type="ORF">RRG08_008597</name>
</gene>
<reference evidence="2" key="1">
    <citation type="journal article" date="2023" name="G3 (Bethesda)">
        <title>A reference genome for the long-term kleptoplast-retaining sea slug Elysia crispata morphotype clarki.</title>
        <authorList>
            <person name="Eastman K.E."/>
            <person name="Pendleton A.L."/>
            <person name="Shaikh M.A."/>
            <person name="Suttiyut T."/>
            <person name="Ogas R."/>
            <person name="Tomko P."/>
            <person name="Gavelis G."/>
            <person name="Widhalm J.R."/>
            <person name="Wisecaver J.H."/>
        </authorList>
    </citation>
    <scope>NUCLEOTIDE SEQUENCE</scope>
    <source>
        <strain evidence="2">ECLA1</strain>
    </source>
</reference>
<feature type="transmembrane region" description="Helical" evidence="1">
    <location>
        <begin position="12"/>
        <end position="29"/>
    </location>
</feature>
<keyword evidence="1" id="KW-0812">Transmembrane</keyword>
<evidence type="ECO:0000313" key="3">
    <source>
        <dbReference type="Proteomes" id="UP001283361"/>
    </source>
</evidence>
<dbReference type="AlphaFoldDB" id="A0AAE1B772"/>
<organism evidence="2 3">
    <name type="scientific">Elysia crispata</name>
    <name type="common">lettuce slug</name>
    <dbReference type="NCBI Taxonomy" id="231223"/>
    <lineage>
        <taxon>Eukaryota</taxon>
        <taxon>Metazoa</taxon>
        <taxon>Spiralia</taxon>
        <taxon>Lophotrochozoa</taxon>
        <taxon>Mollusca</taxon>
        <taxon>Gastropoda</taxon>
        <taxon>Heterobranchia</taxon>
        <taxon>Euthyneura</taxon>
        <taxon>Panpulmonata</taxon>
        <taxon>Sacoglossa</taxon>
        <taxon>Placobranchoidea</taxon>
        <taxon>Plakobranchidae</taxon>
        <taxon>Elysia</taxon>
    </lineage>
</organism>
<evidence type="ECO:0000256" key="1">
    <source>
        <dbReference type="SAM" id="Phobius"/>
    </source>
</evidence>
<protein>
    <submittedName>
        <fullName evidence="2">Uncharacterized protein</fullName>
    </submittedName>
</protein>
<keyword evidence="3" id="KW-1185">Reference proteome</keyword>
<accession>A0AAE1B772</accession>
<dbReference type="EMBL" id="JAWDGP010000410">
    <property type="protein sequence ID" value="KAK3800842.1"/>
    <property type="molecule type" value="Genomic_DNA"/>
</dbReference>